<accession>A0A914V8A6</accession>
<proteinExistence type="predicted"/>
<keyword evidence="1" id="KW-1185">Reference proteome</keyword>
<sequence length="231" mass="24387">MQAAAFDCTLTNRDDVGTPVLFASLSEANALEVSRLPSNEFLLQRNIGGRSVEADSRRRPPATPFRAGDRFVLARARAVGQIAASIDASPPTGCWAGLINQPGAQIRQRLVLELNEAQIIEYCNSASPRVTRQLSRDGGQNNGFPGVRRAPIISSLVHPVAPGSDGGGAKKQPTNGSHRAFISTYFASTRRRCLTAASEASWLLRSGRNCVPAASDSARGAGGGGERGAFT</sequence>
<evidence type="ECO:0000313" key="1">
    <source>
        <dbReference type="Proteomes" id="UP000887566"/>
    </source>
</evidence>
<evidence type="ECO:0000313" key="2">
    <source>
        <dbReference type="WBParaSite" id="PSAMB.scaffold1667size28904.g14278.t1"/>
    </source>
</evidence>
<dbReference type="Proteomes" id="UP000887566">
    <property type="component" value="Unplaced"/>
</dbReference>
<dbReference type="AlphaFoldDB" id="A0A914V8A6"/>
<protein>
    <submittedName>
        <fullName evidence="2">Uncharacterized protein</fullName>
    </submittedName>
</protein>
<dbReference type="WBParaSite" id="PSAMB.scaffold1667size28904.g14278.t1">
    <property type="protein sequence ID" value="PSAMB.scaffold1667size28904.g14278.t1"/>
    <property type="gene ID" value="PSAMB.scaffold1667size28904.g14278"/>
</dbReference>
<name>A0A914V8A6_9BILA</name>
<reference evidence="2" key="1">
    <citation type="submission" date="2022-11" db="UniProtKB">
        <authorList>
            <consortium name="WormBaseParasite"/>
        </authorList>
    </citation>
    <scope>IDENTIFICATION</scope>
</reference>
<organism evidence="1 2">
    <name type="scientific">Plectus sambesii</name>
    <dbReference type="NCBI Taxonomy" id="2011161"/>
    <lineage>
        <taxon>Eukaryota</taxon>
        <taxon>Metazoa</taxon>
        <taxon>Ecdysozoa</taxon>
        <taxon>Nematoda</taxon>
        <taxon>Chromadorea</taxon>
        <taxon>Plectida</taxon>
        <taxon>Plectina</taxon>
        <taxon>Plectoidea</taxon>
        <taxon>Plectidae</taxon>
        <taxon>Plectus</taxon>
    </lineage>
</organism>